<keyword evidence="1" id="KW-0805">Transcription regulation</keyword>
<dbReference type="Gene3D" id="1.10.10.60">
    <property type="entry name" value="Homeodomain-like"/>
    <property type="match status" value="2"/>
</dbReference>
<evidence type="ECO:0000256" key="3">
    <source>
        <dbReference type="ARBA" id="ARBA00023163"/>
    </source>
</evidence>
<dbReference type="PANTHER" id="PTHR43280:SF28">
    <property type="entry name" value="HTH-TYPE TRANSCRIPTIONAL ACTIVATOR RHAS"/>
    <property type="match status" value="1"/>
</dbReference>
<accession>A0ABU6G722</accession>
<comment type="caution">
    <text evidence="5">The sequence shown here is derived from an EMBL/GenBank/DDBJ whole genome shotgun (WGS) entry which is preliminary data.</text>
</comment>
<dbReference type="InterPro" id="IPR014710">
    <property type="entry name" value="RmlC-like_jellyroll"/>
</dbReference>
<dbReference type="SUPFAM" id="SSF46689">
    <property type="entry name" value="Homeodomain-like"/>
    <property type="match status" value="2"/>
</dbReference>
<dbReference type="Proteomes" id="UP001338137">
    <property type="component" value="Unassembled WGS sequence"/>
</dbReference>
<protein>
    <submittedName>
        <fullName evidence="5">AraC family transcriptional regulator</fullName>
    </submittedName>
</protein>
<dbReference type="Pfam" id="PF02311">
    <property type="entry name" value="AraC_binding"/>
    <property type="match status" value="1"/>
</dbReference>
<dbReference type="CDD" id="cd02208">
    <property type="entry name" value="cupin_RmlC-like"/>
    <property type="match status" value="1"/>
</dbReference>
<evidence type="ECO:0000256" key="1">
    <source>
        <dbReference type="ARBA" id="ARBA00023015"/>
    </source>
</evidence>
<evidence type="ECO:0000256" key="2">
    <source>
        <dbReference type="ARBA" id="ARBA00023125"/>
    </source>
</evidence>
<dbReference type="InterPro" id="IPR003313">
    <property type="entry name" value="AraC-bd"/>
</dbReference>
<reference evidence="5 6" key="1">
    <citation type="submission" date="2023-03" db="EMBL/GenBank/DDBJ databases">
        <title>Bacillus Genome Sequencing.</title>
        <authorList>
            <person name="Dunlap C."/>
        </authorList>
    </citation>
    <scope>NUCLEOTIDE SEQUENCE [LARGE SCALE GENOMIC DNA]</scope>
    <source>
        <strain evidence="5 6">BD-533</strain>
    </source>
</reference>
<feature type="domain" description="HTH araC/xylS-type" evidence="4">
    <location>
        <begin position="195"/>
        <end position="293"/>
    </location>
</feature>
<dbReference type="InterPro" id="IPR018060">
    <property type="entry name" value="HTH_AraC"/>
</dbReference>
<evidence type="ECO:0000313" key="6">
    <source>
        <dbReference type="Proteomes" id="UP001338137"/>
    </source>
</evidence>
<evidence type="ECO:0000313" key="5">
    <source>
        <dbReference type="EMBL" id="MEC0229420.1"/>
    </source>
</evidence>
<dbReference type="EMBL" id="JARLKY010000051">
    <property type="protein sequence ID" value="MEC0229420.1"/>
    <property type="molecule type" value="Genomic_DNA"/>
</dbReference>
<dbReference type="PROSITE" id="PS01124">
    <property type="entry name" value="HTH_ARAC_FAMILY_2"/>
    <property type="match status" value="1"/>
</dbReference>
<organism evidence="5 6">
    <name type="scientific">Paenibacillus alba</name>
    <dbReference type="NCBI Taxonomy" id="1197127"/>
    <lineage>
        <taxon>Bacteria</taxon>
        <taxon>Bacillati</taxon>
        <taxon>Bacillota</taxon>
        <taxon>Bacilli</taxon>
        <taxon>Bacillales</taxon>
        <taxon>Paenibacillaceae</taxon>
        <taxon>Paenibacillus</taxon>
    </lineage>
</organism>
<dbReference type="Pfam" id="PF12833">
    <property type="entry name" value="HTH_18"/>
    <property type="match status" value="1"/>
</dbReference>
<proteinExistence type="predicted"/>
<sequence>MTYPQDLMEQTPRWDNSYPIWFYRNRPANASKDANILYLHWHEHFEIIDMQYGKALFLIDSQPYEVEAGDLLFVPSGALHVGYSTADEEMEYVAIVFNAALLRVVPPDLVYERHILPFLDGRAHIPVKLLANDELAAPYRNLIRESTTEFEQKQPAYELVIKHNFQLLFTRLSRQFLADKFAAKPAPKRHSESFKPLIQYLESHIAEPLTVEKAARMVNLNPYHFCKTFKRLTGRTFIDYINWLRIQEADRLLRETEWTVSEISERIGCGNANYFTKLYKKYKQYPPSEARRRLSSP</sequence>
<dbReference type="InterPro" id="IPR037923">
    <property type="entry name" value="HTH-like"/>
</dbReference>
<dbReference type="SUPFAM" id="SSF51215">
    <property type="entry name" value="Regulatory protein AraC"/>
    <property type="match status" value="1"/>
</dbReference>
<dbReference type="PANTHER" id="PTHR43280">
    <property type="entry name" value="ARAC-FAMILY TRANSCRIPTIONAL REGULATOR"/>
    <property type="match status" value="1"/>
</dbReference>
<evidence type="ECO:0000259" key="4">
    <source>
        <dbReference type="PROSITE" id="PS01124"/>
    </source>
</evidence>
<dbReference type="RefSeq" id="WP_326073470.1">
    <property type="nucleotide sequence ID" value="NZ_JARLKY010000051.1"/>
</dbReference>
<dbReference type="Gene3D" id="2.60.120.10">
    <property type="entry name" value="Jelly Rolls"/>
    <property type="match status" value="1"/>
</dbReference>
<dbReference type="SMART" id="SM00342">
    <property type="entry name" value="HTH_ARAC"/>
    <property type="match status" value="1"/>
</dbReference>
<gene>
    <name evidence="5" type="ORF">P4I72_20035</name>
</gene>
<dbReference type="InterPro" id="IPR009057">
    <property type="entry name" value="Homeodomain-like_sf"/>
</dbReference>
<keyword evidence="3" id="KW-0804">Transcription</keyword>
<keyword evidence="6" id="KW-1185">Reference proteome</keyword>
<name>A0ABU6G722_9BACL</name>
<keyword evidence="2" id="KW-0238">DNA-binding</keyword>